<evidence type="ECO:0000313" key="4">
    <source>
        <dbReference type="Proteomes" id="UP001172101"/>
    </source>
</evidence>
<evidence type="ECO:0000313" key="3">
    <source>
        <dbReference type="EMBL" id="KAK0734678.1"/>
    </source>
</evidence>
<evidence type="ECO:0000256" key="1">
    <source>
        <dbReference type="ARBA" id="ARBA00005986"/>
    </source>
</evidence>
<evidence type="ECO:0000259" key="2">
    <source>
        <dbReference type="Pfam" id="PF07110"/>
    </source>
</evidence>
<dbReference type="EMBL" id="JAUIRO010000001">
    <property type="protein sequence ID" value="KAK0734678.1"/>
    <property type="molecule type" value="Genomic_DNA"/>
</dbReference>
<organism evidence="3 4">
    <name type="scientific">Lasiosphaeria miniovina</name>
    <dbReference type="NCBI Taxonomy" id="1954250"/>
    <lineage>
        <taxon>Eukaryota</taxon>
        <taxon>Fungi</taxon>
        <taxon>Dikarya</taxon>
        <taxon>Ascomycota</taxon>
        <taxon>Pezizomycotina</taxon>
        <taxon>Sordariomycetes</taxon>
        <taxon>Sordariomycetidae</taxon>
        <taxon>Sordariales</taxon>
        <taxon>Lasiosphaeriaceae</taxon>
        <taxon>Lasiosphaeria</taxon>
    </lineage>
</organism>
<dbReference type="Pfam" id="PF07110">
    <property type="entry name" value="EthD"/>
    <property type="match status" value="1"/>
</dbReference>
<dbReference type="AlphaFoldDB" id="A0AA40BIG9"/>
<accession>A0AA40BIG9</accession>
<name>A0AA40BIG9_9PEZI</name>
<comment type="similarity">
    <text evidence="1">Belongs to the tpcK family.</text>
</comment>
<dbReference type="GeneID" id="85324301"/>
<comment type="caution">
    <text evidence="3">The sequence shown here is derived from an EMBL/GenBank/DDBJ whole genome shotgun (WGS) entry which is preliminary data.</text>
</comment>
<gene>
    <name evidence="3" type="ORF">B0T26DRAFT_689368</name>
</gene>
<feature type="domain" description="EthD" evidence="2">
    <location>
        <begin position="36"/>
        <end position="113"/>
    </location>
</feature>
<keyword evidence="4" id="KW-1185">Reference proteome</keyword>
<sequence>MSASATSPGRLLRLTLQIYTKKETPLEEAEKFSREYLSKVASIHARNGIEIYQMVYTPAPFREALDGMNRRNKRGWVIDDHDITVEFYFHNLAELTRVNQDPEFQALQAAEGPYVNLVHTVAALGWVEKYVDGGRVVHLGADGRSAYPPWAELRNISTALPPAQAQAEDGGSDSV</sequence>
<proteinExistence type="inferred from homology"/>
<reference evidence="3" key="1">
    <citation type="submission" date="2023-06" db="EMBL/GenBank/DDBJ databases">
        <title>Genome-scale phylogeny and comparative genomics of the fungal order Sordariales.</title>
        <authorList>
            <consortium name="Lawrence Berkeley National Laboratory"/>
            <person name="Hensen N."/>
            <person name="Bonometti L."/>
            <person name="Westerberg I."/>
            <person name="Brannstrom I.O."/>
            <person name="Guillou S."/>
            <person name="Cros-Aarteil S."/>
            <person name="Calhoun S."/>
            <person name="Haridas S."/>
            <person name="Kuo A."/>
            <person name="Mondo S."/>
            <person name="Pangilinan J."/>
            <person name="Riley R."/>
            <person name="LaButti K."/>
            <person name="Andreopoulos B."/>
            <person name="Lipzen A."/>
            <person name="Chen C."/>
            <person name="Yanf M."/>
            <person name="Daum C."/>
            <person name="Ng V."/>
            <person name="Clum A."/>
            <person name="Steindorff A."/>
            <person name="Ohm R."/>
            <person name="Martin F."/>
            <person name="Silar P."/>
            <person name="Natvig D."/>
            <person name="Lalanne C."/>
            <person name="Gautier V."/>
            <person name="Ament-velasquez S.L."/>
            <person name="Kruys A."/>
            <person name="Hutchinson M.I."/>
            <person name="Powell A.J."/>
            <person name="Barry K."/>
            <person name="Miller A.N."/>
            <person name="Grigoriev I.V."/>
            <person name="Debuchy R."/>
            <person name="Gladieux P."/>
            <person name="Thoren M.H."/>
            <person name="Johannesson H."/>
        </authorList>
    </citation>
    <scope>NUCLEOTIDE SEQUENCE</scope>
    <source>
        <strain evidence="3">SMH2392-1A</strain>
    </source>
</reference>
<dbReference type="InterPro" id="IPR009799">
    <property type="entry name" value="EthD_dom"/>
</dbReference>
<protein>
    <recommendedName>
        <fullName evidence="2">EthD domain-containing protein</fullName>
    </recommendedName>
</protein>
<dbReference type="Proteomes" id="UP001172101">
    <property type="component" value="Unassembled WGS sequence"/>
</dbReference>
<dbReference type="RefSeq" id="XP_060303555.1">
    <property type="nucleotide sequence ID" value="XM_060441031.1"/>
</dbReference>